<dbReference type="STRING" id="1302689.RG47T_0630"/>
<comment type="caution">
    <text evidence="1">The sequence shown here is derived from an EMBL/GenBank/DDBJ whole genome shotgun (WGS) entry which is preliminary data.</text>
</comment>
<proteinExistence type="predicted"/>
<evidence type="ECO:0000313" key="2">
    <source>
        <dbReference type="Proteomes" id="UP000186720"/>
    </source>
</evidence>
<dbReference type="AlphaFoldDB" id="A0A1Q5ZTV1"/>
<dbReference type="EMBL" id="MPPL01000001">
    <property type="protein sequence ID" value="OKS85186.1"/>
    <property type="molecule type" value="Genomic_DNA"/>
</dbReference>
<gene>
    <name evidence="1" type="ORF">RG47T_0630</name>
</gene>
<name>A0A1Q5ZTV1_9SPHI</name>
<evidence type="ECO:0000313" key="1">
    <source>
        <dbReference type="EMBL" id="OKS85186.1"/>
    </source>
</evidence>
<reference evidence="1 2" key="1">
    <citation type="submission" date="2016-11" db="EMBL/GenBank/DDBJ databases">
        <title>Whole Genome Sequencing of Mucilaginibacter polytrichastri RG4-7(T) isolated from the moss sample.</title>
        <authorList>
            <person name="Li Y."/>
        </authorList>
    </citation>
    <scope>NUCLEOTIDE SEQUENCE [LARGE SCALE GENOMIC DNA]</scope>
    <source>
        <strain evidence="1 2">RG4-7</strain>
    </source>
</reference>
<dbReference type="Proteomes" id="UP000186720">
    <property type="component" value="Unassembled WGS sequence"/>
</dbReference>
<sequence>MQVIFRALQSVIHQTNIVIFTVTLAYIKLCGSDTWRKLVVVVSY</sequence>
<accession>A0A1Q5ZTV1</accession>
<organism evidence="1 2">
    <name type="scientific">Mucilaginibacter polytrichastri</name>
    <dbReference type="NCBI Taxonomy" id="1302689"/>
    <lineage>
        <taxon>Bacteria</taxon>
        <taxon>Pseudomonadati</taxon>
        <taxon>Bacteroidota</taxon>
        <taxon>Sphingobacteriia</taxon>
        <taxon>Sphingobacteriales</taxon>
        <taxon>Sphingobacteriaceae</taxon>
        <taxon>Mucilaginibacter</taxon>
    </lineage>
</organism>
<protein>
    <submittedName>
        <fullName evidence="1">Uncharacterized protein</fullName>
    </submittedName>
</protein>
<keyword evidence="2" id="KW-1185">Reference proteome</keyword>